<keyword evidence="4 5" id="KW-0472">Membrane</keyword>
<organism evidence="7 8">
    <name type="scientific">Actinomadura barringtoniae</name>
    <dbReference type="NCBI Taxonomy" id="1427535"/>
    <lineage>
        <taxon>Bacteria</taxon>
        <taxon>Bacillati</taxon>
        <taxon>Actinomycetota</taxon>
        <taxon>Actinomycetes</taxon>
        <taxon>Streptosporangiales</taxon>
        <taxon>Thermomonosporaceae</taxon>
        <taxon>Actinomadura</taxon>
    </lineage>
</organism>
<gene>
    <name evidence="7" type="ORF">J4573_00460</name>
</gene>
<feature type="domain" description="Major facilitator superfamily (MFS) profile" evidence="6">
    <location>
        <begin position="1"/>
        <end position="358"/>
    </location>
</feature>
<feature type="transmembrane region" description="Helical" evidence="5">
    <location>
        <begin position="310"/>
        <end position="332"/>
    </location>
</feature>
<dbReference type="InterPro" id="IPR011701">
    <property type="entry name" value="MFS"/>
</dbReference>
<dbReference type="Proteomes" id="UP000669179">
    <property type="component" value="Unassembled WGS sequence"/>
</dbReference>
<keyword evidence="2 5" id="KW-0812">Transmembrane</keyword>
<dbReference type="Pfam" id="PF07690">
    <property type="entry name" value="MFS_1"/>
    <property type="match status" value="1"/>
</dbReference>
<dbReference type="PANTHER" id="PTHR23514:SF13">
    <property type="entry name" value="INNER MEMBRANE PROTEIN YBJJ"/>
    <property type="match status" value="1"/>
</dbReference>
<dbReference type="CDD" id="cd17393">
    <property type="entry name" value="MFS_MosC_like"/>
    <property type="match status" value="1"/>
</dbReference>
<dbReference type="EMBL" id="JAGEOJ010000001">
    <property type="protein sequence ID" value="MBO2445552.1"/>
    <property type="molecule type" value="Genomic_DNA"/>
</dbReference>
<evidence type="ECO:0000313" key="8">
    <source>
        <dbReference type="Proteomes" id="UP000669179"/>
    </source>
</evidence>
<evidence type="ECO:0000256" key="4">
    <source>
        <dbReference type="ARBA" id="ARBA00023136"/>
    </source>
</evidence>
<keyword evidence="3 5" id="KW-1133">Transmembrane helix</keyword>
<dbReference type="InterPro" id="IPR036259">
    <property type="entry name" value="MFS_trans_sf"/>
</dbReference>
<evidence type="ECO:0000259" key="6">
    <source>
        <dbReference type="PROSITE" id="PS50850"/>
    </source>
</evidence>
<dbReference type="AlphaFoldDB" id="A0A939T479"/>
<dbReference type="InterPro" id="IPR051788">
    <property type="entry name" value="MFS_Transporter"/>
</dbReference>
<feature type="transmembrane region" description="Helical" evidence="5">
    <location>
        <begin position="338"/>
        <end position="357"/>
    </location>
</feature>
<keyword evidence="8" id="KW-1185">Reference proteome</keyword>
<comment type="subcellular location">
    <subcellularLocation>
        <location evidence="1">Cell membrane</location>
        <topology evidence="1">Multi-pass membrane protein</topology>
    </subcellularLocation>
</comment>
<name>A0A939T479_9ACTN</name>
<comment type="caution">
    <text evidence="7">The sequence shown here is derived from an EMBL/GenBank/DDBJ whole genome shotgun (WGS) entry which is preliminary data.</text>
</comment>
<feature type="transmembrane region" description="Helical" evidence="5">
    <location>
        <begin position="276"/>
        <end position="298"/>
    </location>
</feature>
<dbReference type="GO" id="GO:0022857">
    <property type="term" value="F:transmembrane transporter activity"/>
    <property type="evidence" value="ECO:0007669"/>
    <property type="project" value="InterPro"/>
</dbReference>
<dbReference type="Gene3D" id="1.20.1250.20">
    <property type="entry name" value="MFS general substrate transporter like domains"/>
    <property type="match status" value="2"/>
</dbReference>
<evidence type="ECO:0000313" key="7">
    <source>
        <dbReference type="EMBL" id="MBO2445552.1"/>
    </source>
</evidence>
<reference evidence="7" key="1">
    <citation type="submission" date="2021-03" db="EMBL/GenBank/DDBJ databases">
        <authorList>
            <person name="Kanchanasin P."/>
            <person name="Saeng-In P."/>
            <person name="Phongsopitanun W."/>
            <person name="Yuki M."/>
            <person name="Kudo T."/>
            <person name="Ohkuma M."/>
            <person name="Tanasupawat S."/>
        </authorList>
    </citation>
    <scope>NUCLEOTIDE SEQUENCE</scope>
    <source>
        <strain evidence="7">GKU 128</strain>
    </source>
</reference>
<dbReference type="InterPro" id="IPR020846">
    <property type="entry name" value="MFS_dom"/>
</dbReference>
<dbReference type="PROSITE" id="PS50850">
    <property type="entry name" value="MFS"/>
    <property type="match status" value="1"/>
</dbReference>
<evidence type="ECO:0000256" key="2">
    <source>
        <dbReference type="ARBA" id="ARBA00022692"/>
    </source>
</evidence>
<feature type="transmembrane region" description="Helical" evidence="5">
    <location>
        <begin position="113"/>
        <end position="130"/>
    </location>
</feature>
<feature type="transmembrane region" description="Helical" evidence="5">
    <location>
        <begin position="181"/>
        <end position="206"/>
    </location>
</feature>
<evidence type="ECO:0000256" key="5">
    <source>
        <dbReference type="SAM" id="Phobius"/>
    </source>
</evidence>
<feature type="transmembrane region" description="Helical" evidence="5">
    <location>
        <begin position="136"/>
        <end position="160"/>
    </location>
</feature>
<dbReference type="SUPFAM" id="SSF103473">
    <property type="entry name" value="MFS general substrate transporter"/>
    <property type="match status" value="1"/>
</dbReference>
<evidence type="ECO:0000256" key="3">
    <source>
        <dbReference type="ARBA" id="ARBA00022989"/>
    </source>
</evidence>
<feature type="transmembrane region" description="Helical" evidence="5">
    <location>
        <begin position="218"/>
        <end position="237"/>
    </location>
</feature>
<dbReference type="PANTHER" id="PTHR23514">
    <property type="entry name" value="BYPASS OF STOP CODON PROTEIN 6"/>
    <property type="match status" value="1"/>
</dbReference>
<evidence type="ECO:0000256" key="1">
    <source>
        <dbReference type="ARBA" id="ARBA00004651"/>
    </source>
</evidence>
<feature type="transmembrane region" description="Helical" evidence="5">
    <location>
        <begin position="73"/>
        <end position="92"/>
    </location>
</feature>
<accession>A0A939T479</accession>
<feature type="transmembrane region" description="Helical" evidence="5">
    <location>
        <begin position="20"/>
        <end position="38"/>
    </location>
</feature>
<sequence>MWAASLPALDERLDLGTGRTGTVLLLVSLGVLVSMQGAGRLADRWSSRRVCLISGPIAALVLLGPALAGSYGVLLACAFVFGLGLGVLELAMNAHAVEVELVYERPIMSSFHGMWSLGGAAGGLLTSAALRGGLGVGTLLTITAIAGAVLFLLPGPLLLHDRTSPKPVEAKSAERRSVGRAAVLLLGAVVFAGAIAEGAAMDWAAIHARRVLEVDPDLAPLAFTVFSTAMTVMRFLGDRIRGRLGATRTLRLAGSLAASGYALVLIAPLTSGASMALAWAGWALVGTGLATVVPVAFSSVGASQEAAGRALAMITTFLYCGLLAGPAVIGHLADLTSLPAALALPGILAVFVALAGPRAISALLPTRPHQTPVPTPTT</sequence>
<protein>
    <submittedName>
        <fullName evidence="7">MFS transporter</fullName>
    </submittedName>
</protein>
<proteinExistence type="predicted"/>
<dbReference type="GO" id="GO:0005886">
    <property type="term" value="C:plasma membrane"/>
    <property type="evidence" value="ECO:0007669"/>
    <property type="project" value="UniProtKB-SubCell"/>
</dbReference>
<feature type="transmembrane region" description="Helical" evidence="5">
    <location>
        <begin position="249"/>
        <end position="270"/>
    </location>
</feature>
<feature type="transmembrane region" description="Helical" evidence="5">
    <location>
        <begin position="50"/>
        <end position="67"/>
    </location>
</feature>